<dbReference type="GO" id="GO:0003700">
    <property type="term" value="F:DNA-binding transcription factor activity"/>
    <property type="evidence" value="ECO:0007669"/>
    <property type="project" value="InterPro"/>
</dbReference>
<dbReference type="GO" id="GO:0005737">
    <property type="term" value="C:cytoplasm"/>
    <property type="evidence" value="ECO:0007669"/>
    <property type="project" value="UniProtKB-SubCell"/>
</dbReference>
<feature type="modified residue" description="4-aspartylphosphate" evidence="10">
    <location>
        <position position="55"/>
    </location>
</feature>
<evidence type="ECO:0000259" key="12">
    <source>
        <dbReference type="PROSITE" id="PS50110"/>
    </source>
</evidence>
<dbReference type="Proteomes" id="UP001144256">
    <property type="component" value="Unassembled WGS sequence"/>
</dbReference>
<keyword evidence="8" id="KW-0804">Transcription</keyword>
<dbReference type="SMART" id="SM00342">
    <property type="entry name" value="HTH_ARAC"/>
    <property type="match status" value="1"/>
</dbReference>
<dbReference type="InterPro" id="IPR018060">
    <property type="entry name" value="HTH_AraC"/>
</dbReference>
<evidence type="ECO:0000256" key="8">
    <source>
        <dbReference type="ARBA" id="ARBA00023163"/>
    </source>
</evidence>
<dbReference type="PANTHER" id="PTHR42713:SF3">
    <property type="entry name" value="TRANSCRIPTIONAL REGULATORY PROTEIN HPTR"/>
    <property type="match status" value="1"/>
</dbReference>
<evidence type="ECO:0000256" key="9">
    <source>
        <dbReference type="ARBA" id="ARBA00024867"/>
    </source>
</evidence>
<gene>
    <name evidence="13" type="ORF">SH1V18_47390</name>
</gene>
<dbReference type="PANTHER" id="PTHR42713">
    <property type="entry name" value="HISTIDINE KINASE-RELATED"/>
    <property type="match status" value="1"/>
</dbReference>
<feature type="domain" description="HTH araC/xylS-type" evidence="11">
    <location>
        <begin position="319"/>
        <end position="417"/>
    </location>
</feature>
<dbReference type="Pfam" id="PF17853">
    <property type="entry name" value="GGDEF_2"/>
    <property type="match status" value="1"/>
</dbReference>
<name>A0A9W5YHY7_9FIRM</name>
<dbReference type="InterPro" id="IPR018062">
    <property type="entry name" value="HTH_AraC-typ_CS"/>
</dbReference>
<evidence type="ECO:0000256" key="7">
    <source>
        <dbReference type="ARBA" id="ARBA00023125"/>
    </source>
</evidence>
<dbReference type="SMART" id="SM00448">
    <property type="entry name" value="REC"/>
    <property type="match status" value="1"/>
</dbReference>
<dbReference type="Gene3D" id="1.10.10.60">
    <property type="entry name" value="Homeodomain-like"/>
    <property type="match status" value="2"/>
</dbReference>
<evidence type="ECO:0000256" key="10">
    <source>
        <dbReference type="PROSITE-ProRule" id="PRU00169"/>
    </source>
</evidence>
<accession>A0A9W5YHY7</accession>
<dbReference type="SUPFAM" id="SSF52172">
    <property type="entry name" value="CheY-like"/>
    <property type="match status" value="1"/>
</dbReference>
<dbReference type="InterPro" id="IPR051552">
    <property type="entry name" value="HptR"/>
</dbReference>
<comment type="subcellular location">
    <subcellularLocation>
        <location evidence="1">Cytoplasm</location>
    </subcellularLocation>
</comment>
<keyword evidence="4 10" id="KW-0597">Phosphoprotein</keyword>
<feature type="domain" description="Response regulatory" evidence="12">
    <location>
        <begin position="3"/>
        <end position="120"/>
    </location>
</feature>
<dbReference type="Gene3D" id="3.40.50.2300">
    <property type="match status" value="1"/>
</dbReference>
<protein>
    <recommendedName>
        <fullName evidence="2">Stage 0 sporulation protein A homolog</fullName>
    </recommendedName>
</protein>
<dbReference type="PROSITE" id="PS50110">
    <property type="entry name" value="RESPONSE_REGULATORY"/>
    <property type="match status" value="1"/>
</dbReference>
<dbReference type="GO" id="GO:0000160">
    <property type="term" value="P:phosphorelay signal transduction system"/>
    <property type="evidence" value="ECO:0007669"/>
    <property type="project" value="UniProtKB-KW"/>
</dbReference>
<dbReference type="CDD" id="cd17536">
    <property type="entry name" value="REC_YesN-like"/>
    <property type="match status" value="1"/>
</dbReference>
<dbReference type="AlphaFoldDB" id="A0A9W5YHY7"/>
<dbReference type="SUPFAM" id="SSF46689">
    <property type="entry name" value="Homeodomain-like"/>
    <property type="match status" value="2"/>
</dbReference>
<comment type="function">
    <text evidence="9">May play the central regulatory role in sporulation. It may be an element of the effector pathway responsible for the activation of sporulation genes in response to nutritional stress. Spo0A may act in concert with spo0H (a sigma factor) to control the expression of some genes that are critical to the sporulation process.</text>
</comment>
<keyword evidence="5" id="KW-0902">Two-component regulatory system</keyword>
<evidence type="ECO:0000259" key="11">
    <source>
        <dbReference type="PROSITE" id="PS01124"/>
    </source>
</evidence>
<dbReference type="InterPro" id="IPR041522">
    <property type="entry name" value="CdaR_GGDEF"/>
</dbReference>
<dbReference type="GO" id="GO:0043565">
    <property type="term" value="F:sequence-specific DNA binding"/>
    <property type="evidence" value="ECO:0007669"/>
    <property type="project" value="InterPro"/>
</dbReference>
<sequence length="419" mass="48834">MIKMMIVDDEPLIRKGFTITIDWESYGIVIVGEAANGKEALVKIEKLEPDIIVTDIKMPIMDGIDLSKEITKKYSDIKIIILSGYNEFEYAQQILKTNACDYLLKPVNVEELIKLVIKLKGEIIKHKEKKEIINKKDKLIECYKDDIKSKILKDILIPNYSSSNDILEQAKFIGLDLEGESYCVFIVKMDMEVAKGQRYLTKKQKDIGNLIRDILQIYNFKGFICYTHYNFLACILVNNKELKNAYIQFYENLKDNLSKSIEEKFCIGVGTICNNIHEISDSYKNAKYVLDNLTFLGKNSVVFYDNKDSNINKYKKIVKVAIDYVYANYDRNITLAQVAEFVLISPNYFSKIFKEETNKNFIDWLNELRIHKAKNLLKDPLLKIYEVAEKVGYSDYKYFSYNFKKYTGISAKDYREKNN</sequence>
<evidence type="ECO:0000256" key="5">
    <source>
        <dbReference type="ARBA" id="ARBA00023012"/>
    </source>
</evidence>
<dbReference type="PROSITE" id="PS00041">
    <property type="entry name" value="HTH_ARAC_FAMILY_1"/>
    <property type="match status" value="1"/>
</dbReference>
<dbReference type="InterPro" id="IPR011006">
    <property type="entry name" value="CheY-like_superfamily"/>
</dbReference>
<keyword evidence="6" id="KW-0805">Transcription regulation</keyword>
<reference evidence="13" key="1">
    <citation type="submission" date="2022-06" db="EMBL/GenBank/DDBJ databases">
        <title>Vallitalea longa sp. nov., an anaerobic bacterium isolated from marine sediment.</title>
        <authorList>
            <person name="Hirano S."/>
            <person name="Terahara T."/>
            <person name="Mori K."/>
            <person name="Hamada M."/>
            <person name="Matsumoto R."/>
            <person name="Kobayashi T."/>
        </authorList>
    </citation>
    <scope>NUCLEOTIDE SEQUENCE</scope>
    <source>
        <strain evidence="13">SH18-1</strain>
    </source>
</reference>
<evidence type="ECO:0000256" key="1">
    <source>
        <dbReference type="ARBA" id="ARBA00004496"/>
    </source>
</evidence>
<keyword evidence="3" id="KW-0963">Cytoplasm</keyword>
<dbReference type="InterPro" id="IPR009057">
    <property type="entry name" value="Homeodomain-like_sf"/>
</dbReference>
<evidence type="ECO:0000256" key="3">
    <source>
        <dbReference type="ARBA" id="ARBA00022490"/>
    </source>
</evidence>
<dbReference type="Pfam" id="PF12833">
    <property type="entry name" value="HTH_18"/>
    <property type="match status" value="1"/>
</dbReference>
<dbReference type="PROSITE" id="PS01124">
    <property type="entry name" value="HTH_ARAC_FAMILY_2"/>
    <property type="match status" value="1"/>
</dbReference>
<dbReference type="EMBL" id="BRLB01000029">
    <property type="protein sequence ID" value="GKX32259.1"/>
    <property type="molecule type" value="Genomic_DNA"/>
</dbReference>
<evidence type="ECO:0000313" key="14">
    <source>
        <dbReference type="Proteomes" id="UP001144256"/>
    </source>
</evidence>
<keyword evidence="7 13" id="KW-0238">DNA-binding</keyword>
<organism evidence="13 14">
    <name type="scientific">Vallitalea longa</name>
    <dbReference type="NCBI Taxonomy" id="2936439"/>
    <lineage>
        <taxon>Bacteria</taxon>
        <taxon>Bacillati</taxon>
        <taxon>Bacillota</taxon>
        <taxon>Clostridia</taxon>
        <taxon>Lachnospirales</taxon>
        <taxon>Vallitaleaceae</taxon>
        <taxon>Vallitalea</taxon>
    </lineage>
</organism>
<keyword evidence="14" id="KW-1185">Reference proteome</keyword>
<proteinExistence type="predicted"/>
<dbReference type="InterPro" id="IPR001789">
    <property type="entry name" value="Sig_transdc_resp-reg_receiver"/>
</dbReference>
<evidence type="ECO:0000313" key="13">
    <source>
        <dbReference type="EMBL" id="GKX32259.1"/>
    </source>
</evidence>
<evidence type="ECO:0000256" key="4">
    <source>
        <dbReference type="ARBA" id="ARBA00022553"/>
    </source>
</evidence>
<dbReference type="Pfam" id="PF00072">
    <property type="entry name" value="Response_reg"/>
    <property type="match status" value="1"/>
</dbReference>
<evidence type="ECO:0000256" key="2">
    <source>
        <dbReference type="ARBA" id="ARBA00018672"/>
    </source>
</evidence>
<comment type="caution">
    <text evidence="13">The sequence shown here is derived from an EMBL/GenBank/DDBJ whole genome shotgun (WGS) entry which is preliminary data.</text>
</comment>
<evidence type="ECO:0000256" key="6">
    <source>
        <dbReference type="ARBA" id="ARBA00023015"/>
    </source>
</evidence>
<dbReference type="RefSeq" id="WP_281819730.1">
    <property type="nucleotide sequence ID" value="NZ_BRLB01000029.1"/>
</dbReference>